<dbReference type="InterPro" id="IPR013154">
    <property type="entry name" value="ADH-like_N"/>
</dbReference>
<keyword evidence="2" id="KW-0862">Zinc</keyword>
<evidence type="ECO:0000313" key="6">
    <source>
        <dbReference type="EMBL" id="CAB4739773.1"/>
    </source>
</evidence>
<organism evidence="6">
    <name type="scientific">freshwater metagenome</name>
    <dbReference type="NCBI Taxonomy" id="449393"/>
    <lineage>
        <taxon>unclassified sequences</taxon>
        <taxon>metagenomes</taxon>
        <taxon>ecological metagenomes</taxon>
    </lineage>
</organism>
<evidence type="ECO:0000259" key="4">
    <source>
        <dbReference type="Pfam" id="PF00107"/>
    </source>
</evidence>
<dbReference type="InterPro" id="IPR050129">
    <property type="entry name" value="Zn_alcohol_dh"/>
</dbReference>
<accession>A0A6J6SYK6</accession>
<sequence>MLKVEAVGLCASDVAQLHGHKHVPGEVSPVVPGHEIVGRVHALAPGAELGVTVGQRVAVDLVRRCGECEVCKSGSPYCSQMQLYGYTQGLDVRSGLHGGYGEYMEILPNTQLLPLTESIPAAQLSLFEPLANVINWFDRVDLLPGESVVIQGPGHMGLICAAYAKLLGAGTIIVTGRTQDRFRLDAALNLGATHVIDVDRQDLVSTVADLTDGRLVDLAVDLTDAAVTVGTCLELARMGGRVLWAGLKNMSQVAMLSDLVPLKGLTVLGGAGSTAASMRKAAEVLNAGSYPTEALQGEVFTLDEIDQAMNLLMRATPGEDAVRVGLAHH</sequence>
<protein>
    <submittedName>
        <fullName evidence="6">Unannotated protein</fullName>
    </submittedName>
</protein>
<proteinExistence type="predicted"/>
<dbReference type="GO" id="GO:0008270">
    <property type="term" value="F:zinc ion binding"/>
    <property type="evidence" value="ECO:0007669"/>
    <property type="project" value="InterPro"/>
</dbReference>
<dbReference type="Gene3D" id="3.40.50.720">
    <property type="entry name" value="NAD(P)-binding Rossmann-like Domain"/>
    <property type="match status" value="1"/>
</dbReference>
<evidence type="ECO:0000256" key="2">
    <source>
        <dbReference type="ARBA" id="ARBA00022833"/>
    </source>
</evidence>
<dbReference type="GO" id="GO:0016491">
    <property type="term" value="F:oxidoreductase activity"/>
    <property type="evidence" value="ECO:0007669"/>
    <property type="project" value="UniProtKB-KW"/>
</dbReference>
<evidence type="ECO:0000259" key="5">
    <source>
        <dbReference type="Pfam" id="PF08240"/>
    </source>
</evidence>
<keyword evidence="1" id="KW-0479">Metal-binding</keyword>
<gene>
    <name evidence="6" type="ORF">UFOPK2754_01079</name>
    <name evidence="7" type="ORF">UFOPK3967_01014</name>
</gene>
<dbReference type="EMBL" id="CAFBOS010000048">
    <property type="protein sequence ID" value="CAB4991171.1"/>
    <property type="molecule type" value="Genomic_DNA"/>
</dbReference>
<name>A0A6J6SYK6_9ZZZZ</name>
<feature type="domain" description="Alcohol dehydrogenase-like N-terminal" evidence="5">
    <location>
        <begin position="2"/>
        <end position="115"/>
    </location>
</feature>
<dbReference type="PANTHER" id="PTHR43401">
    <property type="entry name" value="L-THREONINE 3-DEHYDROGENASE"/>
    <property type="match status" value="1"/>
</dbReference>
<dbReference type="EMBL" id="CAEZYR010000031">
    <property type="protein sequence ID" value="CAB4739773.1"/>
    <property type="molecule type" value="Genomic_DNA"/>
</dbReference>
<dbReference type="Pfam" id="PF00107">
    <property type="entry name" value="ADH_zinc_N"/>
    <property type="match status" value="1"/>
</dbReference>
<dbReference type="Pfam" id="PF08240">
    <property type="entry name" value="ADH_N"/>
    <property type="match status" value="1"/>
</dbReference>
<dbReference type="Gene3D" id="3.90.180.10">
    <property type="entry name" value="Medium-chain alcohol dehydrogenases, catalytic domain"/>
    <property type="match status" value="1"/>
</dbReference>
<dbReference type="PROSITE" id="PS00059">
    <property type="entry name" value="ADH_ZINC"/>
    <property type="match status" value="1"/>
</dbReference>
<dbReference type="PANTHER" id="PTHR43401:SF2">
    <property type="entry name" value="L-THREONINE 3-DEHYDROGENASE"/>
    <property type="match status" value="1"/>
</dbReference>
<dbReference type="InterPro" id="IPR002328">
    <property type="entry name" value="ADH_Zn_CS"/>
</dbReference>
<dbReference type="InterPro" id="IPR036291">
    <property type="entry name" value="NAD(P)-bd_dom_sf"/>
</dbReference>
<evidence type="ECO:0000256" key="3">
    <source>
        <dbReference type="ARBA" id="ARBA00023002"/>
    </source>
</evidence>
<dbReference type="SUPFAM" id="SSF50129">
    <property type="entry name" value="GroES-like"/>
    <property type="match status" value="1"/>
</dbReference>
<keyword evidence="3" id="KW-0560">Oxidoreductase</keyword>
<feature type="domain" description="Alcohol dehydrogenase-like C-terminal" evidence="4">
    <location>
        <begin position="157"/>
        <end position="284"/>
    </location>
</feature>
<dbReference type="AlphaFoldDB" id="A0A6J6SYK6"/>
<dbReference type="InterPro" id="IPR011032">
    <property type="entry name" value="GroES-like_sf"/>
</dbReference>
<evidence type="ECO:0000256" key="1">
    <source>
        <dbReference type="ARBA" id="ARBA00022723"/>
    </source>
</evidence>
<evidence type="ECO:0000313" key="7">
    <source>
        <dbReference type="EMBL" id="CAB4991171.1"/>
    </source>
</evidence>
<dbReference type="InterPro" id="IPR013149">
    <property type="entry name" value="ADH-like_C"/>
</dbReference>
<dbReference type="SUPFAM" id="SSF51735">
    <property type="entry name" value="NAD(P)-binding Rossmann-fold domains"/>
    <property type="match status" value="1"/>
</dbReference>
<reference evidence="6" key="1">
    <citation type="submission" date="2020-05" db="EMBL/GenBank/DDBJ databases">
        <authorList>
            <person name="Chiriac C."/>
            <person name="Salcher M."/>
            <person name="Ghai R."/>
            <person name="Kavagutti S V."/>
        </authorList>
    </citation>
    <scope>NUCLEOTIDE SEQUENCE</scope>
</reference>